<dbReference type="AlphaFoldDB" id="A0A0U2IMQ9"/>
<dbReference type="InterPro" id="IPR001387">
    <property type="entry name" value="Cro/C1-type_HTH"/>
</dbReference>
<dbReference type="STRING" id="162209.IJ22_28060"/>
<organism evidence="3 4">
    <name type="scientific">Paenibacillus naphthalenovorans</name>
    <dbReference type="NCBI Taxonomy" id="162209"/>
    <lineage>
        <taxon>Bacteria</taxon>
        <taxon>Bacillati</taxon>
        <taxon>Bacillota</taxon>
        <taxon>Bacilli</taxon>
        <taxon>Bacillales</taxon>
        <taxon>Paenibacillaceae</taxon>
        <taxon>Paenibacillus</taxon>
    </lineage>
</organism>
<dbReference type="CDD" id="cd00093">
    <property type="entry name" value="HTH_XRE"/>
    <property type="match status" value="1"/>
</dbReference>
<dbReference type="PANTHER" id="PTHR46797">
    <property type="entry name" value="HTH-TYPE TRANSCRIPTIONAL REGULATOR"/>
    <property type="match status" value="1"/>
</dbReference>
<reference evidence="4" key="1">
    <citation type="submission" date="2015-12" db="EMBL/GenBank/DDBJ databases">
        <title>Complete genome sequences of two moderately thermophilic Paenibacillus species.</title>
        <authorList>
            <person name="Butler R.III."/>
            <person name="Wang J."/>
            <person name="Stark B.C."/>
            <person name="Pombert J.-F."/>
        </authorList>
    </citation>
    <scope>NUCLEOTIDE SEQUENCE [LARGE SCALE GENOMIC DNA]</scope>
    <source>
        <strain evidence="4">32O-Y</strain>
    </source>
</reference>
<name>A0A0U2IMQ9_9BACL</name>
<dbReference type="Pfam" id="PF01381">
    <property type="entry name" value="HTH_3"/>
    <property type="match status" value="1"/>
</dbReference>
<dbReference type="GO" id="GO:0003677">
    <property type="term" value="F:DNA binding"/>
    <property type="evidence" value="ECO:0007669"/>
    <property type="project" value="UniProtKB-KW"/>
</dbReference>
<evidence type="ECO:0000256" key="1">
    <source>
        <dbReference type="ARBA" id="ARBA00023125"/>
    </source>
</evidence>
<dbReference type="Proteomes" id="UP000061660">
    <property type="component" value="Chromosome"/>
</dbReference>
<accession>A0A0U2IMQ9</accession>
<evidence type="ECO:0000259" key="2">
    <source>
        <dbReference type="PROSITE" id="PS50943"/>
    </source>
</evidence>
<protein>
    <submittedName>
        <fullName evidence="3">Xre family transcriptional regulator</fullName>
    </submittedName>
</protein>
<dbReference type="OrthoDB" id="9814553at2"/>
<dbReference type="Gene3D" id="1.10.260.40">
    <property type="entry name" value="lambda repressor-like DNA-binding domains"/>
    <property type="match status" value="1"/>
</dbReference>
<dbReference type="KEGG" id="pnp:IJ22_28060"/>
<dbReference type="RefSeq" id="WP_062409209.1">
    <property type="nucleotide sequence ID" value="NZ_CP013652.1"/>
</dbReference>
<keyword evidence="1" id="KW-0238">DNA-binding</keyword>
<dbReference type="PATRIC" id="fig|162209.4.peg.2990"/>
<evidence type="ECO:0000313" key="3">
    <source>
        <dbReference type="EMBL" id="ALS23179.1"/>
    </source>
</evidence>
<dbReference type="InterPro" id="IPR050807">
    <property type="entry name" value="TransReg_Diox_bact_type"/>
</dbReference>
<reference evidence="3 4" key="2">
    <citation type="journal article" date="2016" name="Genome Announc.">
        <title>Complete Genome Sequences of Two Interactive Moderate Thermophiles, Paenibacillus napthalenovorans 32O-Y and Paenibacillus sp. 32O-W.</title>
        <authorList>
            <person name="Butler R.R.III."/>
            <person name="Wang J."/>
            <person name="Stark B.C."/>
            <person name="Pombert J.F."/>
        </authorList>
    </citation>
    <scope>NUCLEOTIDE SEQUENCE [LARGE SCALE GENOMIC DNA]</scope>
    <source>
        <strain evidence="3 4">32O-Y</strain>
    </source>
</reference>
<dbReference type="PROSITE" id="PS50943">
    <property type="entry name" value="HTH_CROC1"/>
    <property type="match status" value="1"/>
</dbReference>
<dbReference type="EMBL" id="CP013652">
    <property type="protein sequence ID" value="ALS23179.1"/>
    <property type="molecule type" value="Genomic_DNA"/>
</dbReference>
<dbReference type="GO" id="GO:0005829">
    <property type="term" value="C:cytosol"/>
    <property type="evidence" value="ECO:0007669"/>
    <property type="project" value="TreeGrafter"/>
</dbReference>
<gene>
    <name evidence="3" type="ORF">IJ22_28060</name>
</gene>
<keyword evidence="4" id="KW-1185">Reference proteome</keyword>
<dbReference type="GO" id="GO:0003700">
    <property type="term" value="F:DNA-binding transcription factor activity"/>
    <property type="evidence" value="ECO:0007669"/>
    <property type="project" value="TreeGrafter"/>
</dbReference>
<dbReference type="SMART" id="SM00530">
    <property type="entry name" value="HTH_XRE"/>
    <property type="match status" value="1"/>
</dbReference>
<dbReference type="InterPro" id="IPR010982">
    <property type="entry name" value="Lambda_DNA-bd_dom_sf"/>
</dbReference>
<evidence type="ECO:0000313" key="4">
    <source>
        <dbReference type="Proteomes" id="UP000061660"/>
    </source>
</evidence>
<proteinExistence type="predicted"/>
<dbReference type="SUPFAM" id="SSF47413">
    <property type="entry name" value="lambda repressor-like DNA-binding domains"/>
    <property type="match status" value="1"/>
</dbReference>
<dbReference type="PANTHER" id="PTHR46797:SF1">
    <property type="entry name" value="METHYLPHOSPHONATE SYNTHASE"/>
    <property type="match status" value="1"/>
</dbReference>
<feature type="domain" description="HTH cro/C1-type" evidence="2">
    <location>
        <begin position="12"/>
        <end position="66"/>
    </location>
</feature>
<sequence>MSDLLEQIGNKLKAIRLEQNRTVDEVAQNSGLSNTYLWQMERGEVNFSIKKLESVCQALNIEVEDLFQKQEKNSSKNEELIKKIIILCRDKTERDLKAIIAFLKALD</sequence>